<dbReference type="Pfam" id="PF07969">
    <property type="entry name" value="Amidohydro_3"/>
    <property type="match status" value="1"/>
</dbReference>
<feature type="domain" description="Amidohydrolase 3" evidence="1">
    <location>
        <begin position="55"/>
        <end position="165"/>
    </location>
</feature>
<dbReference type="InterPro" id="IPR011059">
    <property type="entry name" value="Metal-dep_hydrolase_composite"/>
</dbReference>
<gene>
    <name evidence="2" type="ORF">NCTC13635_04674</name>
</gene>
<dbReference type="GO" id="GO:0016810">
    <property type="term" value="F:hydrolase activity, acting on carbon-nitrogen (but not peptide) bonds"/>
    <property type="evidence" value="ECO:0007669"/>
    <property type="project" value="InterPro"/>
</dbReference>
<dbReference type="Gene3D" id="3.10.310.70">
    <property type="match status" value="1"/>
</dbReference>
<organism evidence="2 3">
    <name type="scientific">Klebsiella pneumoniae</name>
    <dbReference type="NCBI Taxonomy" id="573"/>
    <lineage>
        <taxon>Bacteria</taxon>
        <taxon>Pseudomonadati</taxon>
        <taxon>Pseudomonadota</taxon>
        <taxon>Gammaproteobacteria</taxon>
        <taxon>Enterobacterales</taxon>
        <taxon>Enterobacteriaceae</taxon>
        <taxon>Klebsiella/Raoultella group</taxon>
        <taxon>Klebsiella</taxon>
        <taxon>Klebsiella pneumoniae complex</taxon>
    </lineage>
</organism>
<accession>A0A447RY35</accession>
<dbReference type="SUPFAM" id="SSF51338">
    <property type="entry name" value="Composite domain of metallo-dependent hydrolases"/>
    <property type="match status" value="1"/>
</dbReference>
<evidence type="ECO:0000313" key="3">
    <source>
        <dbReference type="Proteomes" id="UP000282433"/>
    </source>
</evidence>
<protein>
    <submittedName>
        <fullName evidence="2">Amidohydrolase family protein</fullName>
    </submittedName>
</protein>
<dbReference type="Proteomes" id="UP000282433">
    <property type="component" value="Chromosome"/>
</dbReference>
<keyword evidence="2" id="KW-0378">Hydrolase</keyword>
<dbReference type="Gene3D" id="2.30.40.10">
    <property type="entry name" value="Urease, subunit C, domain 1"/>
    <property type="match status" value="1"/>
</dbReference>
<dbReference type="InterPro" id="IPR013108">
    <property type="entry name" value="Amidohydro_3"/>
</dbReference>
<evidence type="ECO:0000259" key="1">
    <source>
        <dbReference type="Pfam" id="PF07969"/>
    </source>
</evidence>
<dbReference type="AlphaFoldDB" id="A0A447RY35"/>
<dbReference type="PANTHER" id="PTHR22642:SF2">
    <property type="entry name" value="PROTEIN LONG AFTER FAR-RED 3"/>
    <property type="match status" value="1"/>
</dbReference>
<dbReference type="Gene3D" id="3.20.20.140">
    <property type="entry name" value="Metal-dependent hydrolases"/>
    <property type="match status" value="1"/>
</dbReference>
<dbReference type="EMBL" id="LR134162">
    <property type="protein sequence ID" value="VEB04736.1"/>
    <property type="molecule type" value="Genomic_DNA"/>
</dbReference>
<dbReference type="PANTHER" id="PTHR22642">
    <property type="entry name" value="IMIDAZOLONEPROPIONASE"/>
    <property type="match status" value="1"/>
</dbReference>
<reference evidence="2 3" key="1">
    <citation type="submission" date="2018-12" db="EMBL/GenBank/DDBJ databases">
        <authorList>
            <consortium name="Pathogen Informatics"/>
        </authorList>
    </citation>
    <scope>NUCLEOTIDE SEQUENCE [LARGE SCALE GENOMIC DNA]</scope>
    <source>
        <strain evidence="2 3">NCTC13635</strain>
    </source>
</reference>
<sequence>MHSNAADLILRSDAIFTAARNELFSGYVVIKNGAIAAMIANGEDIQTWRGERTRFIELGDRLICPGFCDNHTFFTGYMSMQRGVDLHAARDSNHALELLQDAEKLLPEGKSLYGWGWSAARWGAVPDARLLDDAFPQRPVVAINDDKSYCWMNRAAVELYGFTAEECSAGGENRIIG</sequence>
<evidence type="ECO:0000313" key="2">
    <source>
        <dbReference type="EMBL" id="VEB04736.1"/>
    </source>
</evidence>
<proteinExistence type="predicted"/>
<name>A0A447RY35_KLEPN</name>